<dbReference type="AlphaFoldDB" id="A0AAN6IRR4"/>
<dbReference type="EMBL" id="JAJGCB010000016">
    <property type="protein sequence ID" value="KAJ8988934.1"/>
    <property type="molecule type" value="Genomic_DNA"/>
</dbReference>
<comment type="caution">
    <text evidence="1">The sequence shown here is derived from an EMBL/GenBank/DDBJ whole genome shotgun (WGS) entry which is preliminary data.</text>
</comment>
<name>A0AAN6IRR4_EXODE</name>
<evidence type="ECO:0000313" key="2">
    <source>
        <dbReference type="Proteomes" id="UP001161757"/>
    </source>
</evidence>
<reference evidence="1" key="1">
    <citation type="submission" date="2023-01" db="EMBL/GenBank/DDBJ databases">
        <title>Exophiala dermititidis isolated from Cystic Fibrosis Patient.</title>
        <authorList>
            <person name="Kurbessoian T."/>
            <person name="Crocker A."/>
            <person name="Murante D."/>
            <person name="Hogan D.A."/>
            <person name="Stajich J.E."/>
        </authorList>
    </citation>
    <scope>NUCLEOTIDE SEQUENCE</scope>
    <source>
        <strain evidence="1">Ex8</strain>
    </source>
</reference>
<accession>A0AAN6IRR4</accession>
<evidence type="ECO:0000313" key="1">
    <source>
        <dbReference type="EMBL" id="KAJ8988934.1"/>
    </source>
</evidence>
<gene>
    <name evidence="1" type="ORF">HRR80_007134</name>
</gene>
<organism evidence="1 2">
    <name type="scientific">Exophiala dermatitidis</name>
    <name type="common">Black yeast-like fungus</name>
    <name type="synonym">Wangiella dermatitidis</name>
    <dbReference type="NCBI Taxonomy" id="5970"/>
    <lineage>
        <taxon>Eukaryota</taxon>
        <taxon>Fungi</taxon>
        <taxon>Dikarya</taxon>
        <taxon>Ascomycota</taxon>
        <taxon>Pezizomycotina</taxon>
        <taxon>Eurotiomycetes</taxon>
        <taxon>Chaetothyriomycetidae</taxon>
        <taxon>Chaetothyriales</taxon>
        <taxon>Herpotrichiellaceae</taxon>
        <taxon>Exophiala</taxon>
    </lineage>
</organism>
<dbReference type="Proteomes" id="UP001161757">
    <property type="component" value="Unassembled WGS sequence"/>
</dbReference>
<proteinExistence type="predicted"/>
<sequence length="104" mass="12215">MLPRSYKLQGPRYLSILDYSPSKPEICDHYADTPNTSHDEDLVPGRSPWYTDHDFLWLHVPIFPQKPFQVQAQKRNSLAHSHFSGSCVRRYIRDHTLWTGSPYD</sequence>
<protein>
    <submittedName>
        <fullName evidence="1">Uncharacterized protein</fullName>
    </submittedName>
</protein>